<dbReference type="Gene3D" id="1.25.40.20">
    <property type="entry name" value="Ankyrin repeat-containing domain"/>
    <property type="match status" value="1"/>
</dbReference>
<evidence type="ECO:0000313" key="6">
    <source>
        <dbReference type="Proteomes" id="UP000245119"/>
    </source>
</evidence>
<dbReference type="InterPro" id="IPR036770">
    <property type="entry name" value="Ankyrin_rpt-contain_sf"/>
</dbReference>
<evidence type="ECO:0000313" key="5">
    <source>
        <dbReference type="EMBL" id="PVD29934.1"/>
    </source>
</evidence>
<protein>
    <submittedName>
        <fullName evidence="5">Uncharacterized protein</fullName>
    </submittedName>
</protein>
<keyword evidence="1" id="KW-0677">Repeat</keyword>
<dbReference type="AlphaFoldDB" id="A0A2T7P938"/>
<dbReference type="InterPro" id="IPR002110">
    <property type="entry name" value="Ankyrin_rpt"/>
</dbReference>
<name>A0A2T7P938_POMCA</name>
<proteinExistence type="predicted"/>
<evidence type="ECO:0000256" key="4">
    <source>
        <dbReference type="SAM" id="MobiDB-lite"/>
    </source>
</evidence>
<dbReference type="STRING" id="400727.A0A2T7P938"/>
<organism evidence="5 6">
    <name type="scientific">Pomacea canaliculata</name>
    <name type="common">Golden apple snail</name>
    <dbReference type="NCBI Taxonomy" id="400727"/>
    <lineage>
        <taxon>Eukaryota</taxon>
        <taxon>Metazoa</taxon>
        <taxon>Spiralia</taxon>
        <taxon>Lophotrochozoa</taxon>
        <taxon>Mollusca</taxon>
        <taxon>Gastropoda</taxon>
        <taxon>Caenogastropoda</taxon>
        <taxon>Architaenioglossa</taxon>
        <taxon>Ampullarioidea</taxon>
        <taxon>Ampullariidae</taxon>
        <taxon>Pomacea</taxon>
    </lineage>
</organism>
<accession>A0A2T7P938</accession>
<dbReference type="Proteomes" id="UP000245119">
    <property type="component" value="Linkage Group LG5"/>
</dbReference>
<keyword evidence="2 3" id="KW-0040">ANK repeat</keyword>
<dbReference type="EMBL" id="PZQS01000005">
    <property type="protein sequence ID" value="PVD29934.1"/>
    <property type="molecule type" value="Genomic_DNA"/>
</dbReference>
<evidence type="ECO:0000256" key="3">
    <source>
        <dbReference type="PROSITE-ProRule" id="PRU00023"/>
    </source>
</evidence>
<dbReference type="PROSITE" id="PS50088">
    <property type="entry name" value="ANK_REPEAT"/>
    <property type="match status" value="1"/>
</dbReference>
<evidence type="ECO:0000256" key="1">
    <source>
        <dbReference type="ARBA" id="ARBA00022737"/>
    </source>
</evidence>
<feature type="compositionally biased region" description="Polar residues" evidence="4">
    <location>
        <begin position="235"/>
        <end position="247"/>
    </location>
</feature>
<keyword evidence="6" id="KW-1185">Reference proteome</keyword>
<feature type="repeat" description="ANK" evidence="3">
    <location>
        <begin position="91"/>
        <end position="123"/>
    </location>
</feature>
<dbReference type="SUPFAM" id="SSF48403">
    <property type="entry name" value="Ankyrin repeat"/>
    <property type="match status" value="1"/>
</dbReference>
<reference evidence="5 6" key="1">
    <citation type="submission" date="2018-04" db="EMBL/GenBank/DDBJ databases">
        <title>The genome of golden apple snail Pomacea canaliculata provides insight into stress tolerance and invasive adaptation.</title>
        <authorList>
            <person name="Liu C."/>
            <person name="Liu B."/>
            <person name="Ren Y."/>
            <person name="Zhang Y."/>
            <person name="Wang H."/>
            <person name="Li S."/>
            <person name="Jiang F."/>
            <person name="Yin L."/>
            <person name="Zhang G."/>
            <person name="Qian W."/>
            <person name="Fan W."/>
        </authorList>
    </citation>
    <scope>NUCLEOTIDE SEQUENCE [LARGE SCALE GENOMIC DNA]</scope>
    <source>
        <strain evidence="5">SZHN2017</strain>
        <tissue evidence="5">Muscle</tissue>
    </source>
</reference>
<dbReference type="Pfam" id="PF12796">
    <property type="entry name" value="Ank_2"/>
    <property type="match status" value="1"/>
</dbReference>
<evidence type="ECO:0000256" key="2">
    <source>
        <dbReference type="ARBA" id="ARBA00023043"/>
    </source>
</evidence>
<dbReference type="PANTHER" id="PTHR24171">
    <property type="entry name" value="ANKYRIN REPEAT DOMAIN-CONTAINING PROTEIN 39-RELATED"/>
    <property type="match status" value="1"/>
</dbReference>
<comment type="caution">
    <text evidence="5">The sequence shown here is derived from an EMBL/GenBank/DDBJ whole genome shotgun (WGS) entry which is preliminary data.</text>
</comment>
<gene>
    <name evidence="5" type="ORF">C0Q70_09193</name>
</gene>
<feature type="region of interest" description="Disordered" evidence="4">
    <location>
        <begin position="227"/>
        <end position="247"/>
    </location>
</feature>
<sequence length="247" mass="27649">MAAAGFDDVILRDLKSHLVTARIPIESLSTLARQGAEELVQKFLTENINIEGSGLQARQSQLYIACFWGIREIAEQLLLTGADPSKQNKGSLWTPLHAATFQEHGPTVMLLLEYGAQPELPDSEGRTPKDFASASDKIWPLFAAMGLERTTRTELIEKRIIRKESAQTSSRTTGYGIKMIFLFVDPEYHELGYLNIISQADYSGQLEKSGEQESFVQAAMMGDVLADEQDHSRQSRTINQPRFSLWN</sequence>
<dbReference type="OrthoDB" id="194358at2759"/>